<accession>A0A516X5W1</accession>
<reference evidence="2 3" key="2">
    <citation type="submission" date="2019-07" db="EMBL/GenBank/DDBJ databases">
        <authorList>
            <person name="Huang Y."/>
        </authorList>
    </citation>
    <scope>NUCLEOTIDE SEQUENCE [LARGE SCALE GENOMIC DNA]</scope>
    <source>
        <strain evidence="2 3">HY188</strain>
    </source>
</reference>
<feature type="region of interest" description="Disordered" evidence="1">
    <location>
        <begin position="1"/>
        <end position="51"/>
    </location>
</feature>
<evidence type="ECO:0000256" key="1">
    <source>
        <dbReference type="SAM" id="MobiDB-lite"/>
    </source>
</evidence>
<feature type="compositionally biased region" description="Low complexity" evidence="1">
    <location>
        <begin position="29"/>
        <end position="51"/>
    </location>
</feature>
<reference evidence="2 3" key="1">
    <citation type="submission" date="2019-07" db="EMBL/GenBank/DDBJ databases">
        <title>Tomitella cavernea sp. nov., an actinomycete isolated from soil.</title>
        <authorList>
            <person name="Cheng J."/>
        </authorList>
    </citation>
    <scope>NUCLEOTIDE SEQUENCE [LARGE SCALE GENOMIC DNA]</scope>
    <source>
        <strain evidence="2 3">HY188</strain>
    </source>
</reference>
<proteinExistence type="predicted"/>
<keyword evidence="3" id="KW-1185">Reference proteome</keyword>
<sequence length="155" mass="16913">MSPSAEPISWPATPPMEPPMPIPEPMPLPMASSGPAFATPTPTPETASATAATGAATNRILFIEHLLSSAICGTTTTPTRQVTDPADDESNENPPGNHRKPAGTPRRIHHRFADTARWNVTRTHRRRIVTHYTLRAYGCSRYKGRRIEQRAAGPE</sequence>
<gene>
    <name evidence="2" type="ORF">FO059_15475</name>
</gene>
<dbReference type="Proteomes" id="UP000317344">
    <property type="component" value="Chromosome"/>
</dbReference>
<feature type="compositionally biased region" description="Basic residues" evidence="1">
    <location>
        <begin position="97"/>
        <end position="107"/>
    </location>
</feature>
<dbReference type="AlphaFoldDB" id="A0A516X5W1"/>
<dbReference type="EMBL" id="CP041765">
    <property type="protein sequence ID" value="QDQ98465.1"/>
    <property type="molecule type" value="Genomic_DNA"/>
</dbReference>
<name>A0A516X5W1_9ACTN</name>
<protein>
    <submittedName>
        <fullName evidence="2">Uncharacterized protein</fullName>
    </submittedName>
</protein>
<feature type="region of interest" description="Disordered" evidence="1">
    <location>
        <begin position="74"/>
        <end position="107"/>
    </location>
</feature>
<organism evidence="2 3">
    <name type="scientific">Tomitella fengzijianii</name>
    <dbReference type="NCBI Taxonomy" id="2597660"/>
    <lineage>
        <taxon>Bacteria</taxon>
        <taxon>Bacillati</taxon>
        <taxon>Actinomycetota</taxon>
        <taxon>Actinomycetes</taxon>
        <taxon>Mycobacteriales</taxon>
        <taxon>Tomitella</taxon>
    </lineage>
</organism>
<feature type="compositionally biased region" description="Pro residues" evidence="1">
    <location>
        <begin position="12"/>
        <end position="28"/>
    </location>
</feature>
<evidence type="ECO:0000313" key="2">
    <source>
        <dbReference type="EMBL" id="QDQ98465.1"/>
    </source>
</evidence>
<evidence type="ECO:0000313" key="3">
    <source>
        <dbReference type="Proteomes" id="UP000317344"/>
    </source>
</evidence>
<dbReference type="KEGG" id="toy:FO059_15475"/>